<evidence type="ECO:0000313" key="6">
    <source>
        <dbReference type="Proteomes" id="UP000009328"/>
    </source>
</evidence>
<reference evidence="5 6" key="1">
    <citation type="journal article" date="2012" name="Eukaryot. Cell">
        <title>Draft genome sequence of Wickerhamomyces ciferrii NRRL Y-1031 F-60-10.</title>
        <authorList>
            <person name="Schneider J."/>
            <person name="Andrea H."/>
            <person name="Blom J."/>
            <person name="Jaenicke S."/>
            <person name="Ruckert C."/>
            <person name="Schorsch C."/>
            <person name="Szczepanowski R."/>
            <person name="Farwick M."/>
            <person name="Goesmann A."/>
            <person name="Puhler A."/>
            <person name="Schaffer S."/>
            <person name="Tauch A."/>
            <person name="Kohler T."/>
            <person name="Brinkrolf K."/>
        </authorList>
    </citation>
    <scope>NUCLEOTIDE SEQUENCE [LARGE SCALE GENOMIC DNA]</scope>
    <source>
        <strain evidence="6">ATCC 14091 / BCRC 22168 / CBS 111 / JCM 3599 / NBRC 0793 / NRRL Y-1031 F-60-10</strain>
    </source>
</reference>
<keyword evidence="5" id="KW-0645">Protease</keyword>
<dbReference type="eggNOG" id="KOG1339">
    <property type="taxonomic scope" value="Eukaryota"/>
</dbReference>
<organism evidence="5 6">
    <name type="scientific">Wickerhamomyces ciferrii (strain ATCC 14091 / BCRC 22168 / CBS 111 / JCM 3599 / NBRC 0793 / NRRL Y-1031 F-60-10)</name>
    <name type="common">Yeast</name>
    <name type="synonym">Pichia ciferrii</name>
    <dbReference type="NCBI Taxonomy" id="1206466"/>
    <lineage>
        <taxon>Eukaryota</taxon>
        <taxon>Fungi</taxon>
        <taxon>Dikarya</taxon>
        <taxon>Ascomycota</taxon>
        <taxon>Saccharomycotina</taxon>
        <taxon>Saccharomycetes</taxon>
        <taxon>Phaffomycetales</taxon>
        <taxon>Wickerhamomycetaceae</taxon>
        <taxon>Wickerhamomyces</taxon>
    </lineage>
</organism>
<dbReference type="GO" id="GO:0006508">
    <property type="term" value="P:proteolysis"/>
    <property type="evidence" value="ECO:0007669"/>
    <property type="project" value="UniProtKB-KW"/>
</dbReference>
<dbReference type="EC" id="3.4.23.-" evidence="5"/>
<evidence type="ECO:0000259" key="4">
    <source>
        <dbReference type="PROSITE" id="PS51767"/>
    </source>
</evidence>
<evidence type="ECO:0000256" key="3">
    <source>
        <dbReference type="SAM" id="SignalP"/>
    </source>
</evidence>
<feature type="signal peptide" evidence="3">
    <location>
        <begin position="1"/>
        <end position="17"/>
    </location>
</feature>
<dbReference type="SUPFAM" id="SSF50630">
    <property type="entry name" value="Acid proteases"/>
    <property type="match status" value="1"/>
</dbReference>
<dbReference type="PRINTS" id="PR00792">
    <property type="entry name" value="PEPSIN"/>
</dbReference>
<dbReference type="STRING" id="1206466.K0KDY9"/>
<feature type="chain" id="PRO_5003834665" evidence="3">
    <location>
        <begin position="18"/>
        <end position="744"/>
    </location>
</feature>
<feature type="compositionally biased region" description="Polar residues" evidence="2">
    <location>
        <begin position="622"/>
        <end position="648"/>
    </location>
</feature>
<gene>
    <name evidence="5" type="ORF">BN7_2848</name>
</gene>
<dbReference type="PANTHER" id="PTHR47966">
    <property type="entry name" value="BETA-SITE APP-CLEAVING ENZYME, ISOFORM A-RELATED"/>
    <property type="match status" value="1"/>
</dbReference>
<comment type="caution">
    <text evidence="5">The sequence shown here is derived from an EMBL/GenBank/DDBJ whole genome shotgun (WGS) entry which is preliminary data.</text>
</comment>
<feature type="region of interest" description="Disordered" evidence="2">
    <location>
        <begin position="579"/>
        <end position="717"/>
    </location>
</feature>
<keyword evidence="5" id="KW-0378">Hydrolase</keyword>
<comment type="similarity">
    <text evidence="1">Belongs to the peptidase A1 family.</text>
</comment>
<dbReference type="AlphaFoldDB" id="K0KDY9"/>
<feature type="compositionally biased region" description="Basic and acidic residues" evidence="2">
    <location>
        <begin position="667"/>
        <end position="677"/>
    </location>
</feature>
<evidence type="ECO:0000256" key="1">
    <source>
        <dbReference type="ARBA" id="ARBA00007447"/>
    </source>
</evidence>
<accession>K0KDY9</accession>
<dbReference type="InParanoid" id="K0KDY9"/>
<dbReference type="PROSITE" id="PS51767">
    <property type="entry name" value="PEPTIDASE_A1"/>
    <property type="match status" value="1"/>
</dbReference>
<feature type="compositionally biased region" description="Low complexity" evidence="2">
    <location>
        <begin position="678"/>
        <end position="717"/>
    </location>
</feature>
<feature type="compositionally biased region" description="Low complexity" evidence="2">
    <location>
        <begin position="579"/>
        <end position="621"/>
    </location>
</feature>
<dbReference type="Gene3D" id="2.40.70.10">
    <property type="entry name" value="Acid Proteases"/>
    <property type="match status" value="2"/>
</dbReference>
<dbReference type="InterPro" id="IPR021109">
    <property type="entry name" value="Peptidase_aspartic_dom_sf"/>
</dbReference>
<dbReference type="Proteomes" id="UP000009328">
    <property type="component" value="Unassembled WGS sequence"/>
</dbReference>
<sequence>MLLNPATLLLLASSVSAKVLKFDLGAKSLEKRSLNETHKLTGLSNIFEGSFDVGTPGQEIHAIFDTGSYTLGVMWSGNEYCDKNSCTKGEYDPSKSSTSDNTTKRYPTVGFADGSTGDGHYFTDNVTIAGANLHDFKFNLIESSTSELNTFGIGPDPINEGAPILLNYMTDQSLIKRKVFSSYYSEKTDKAVLLFGGLDKERYSGQLQKLTSNDAYNYKVALNGLSTECGTLNGNGYIYQLDTGAGFGAAFPDVIYHRLNQLYGGAVVDSSVYKGPNDYDDSFYAFKCQNAKPLVLDLQGKKVTWSARSQILPLTSNGQKVLDQDGDQLCTSYMINTGNDTSLLTLGAAFLKDMFVVWDGENTEVSIAQGKQSDSEDIIEITGDVPDAVNAPDYGDFDNLRSDDNSFNQPSTTSLSYSAFTATGTYYGTFATDSCDSTTTLSSSASSATASSSADVSSSSGSSARLTTPSSSLASSSIPSSVSSSVSSSSINPTTPIEKQVDNNSSLNSSQVSSSVSDGQTTIYSSSYSSISSATCVSCAYKNLKNVTSTAIESENHTVLKTITSCSDNKCSEIITTIEPSTTESATPPSTSLSSIISTTSGSASGSASSASSEGSIPSSSNSPVETGSSTTSLPSDTPAGSESQSNVESKTTVSSTTESSSPASESSKESPKESTESKPSIEGSSSSSTANPSLAPKSSSALSSSSSSSSTSAASLTPAISTYEGSSNSLSAPFIFKLISNLL</sequence>
<feature type="compositionally biased region" description="Low complexity" evidence="2">
    <location>
        <begin position="450"/>
        <end position="490"/>
    </location>
</feature>
<dbReference type="EMBL" id="CAIF01000075">
    <property type="protein sequence ID" value="CCH43300.1"/>
    <property type="molecule type" value="Genomic_DNA"/>
</dbReference>
<dbReference type="InterPro" id="IPR001461">
    <property type="entry name" value="Aspartic_peptidase_A1"/>
</dbReference>
<evidence type="ECO:0000313" key="5">
    <source>
        <dbReference type="EMBL" id="CCH43300.1"/>
    </source>
</evidence>
<dbReference type="Pfam" id="PF00026">
    <property type="entry name" value="Asp"/>
    <property type="match status" value="1"/>
</dbReference>
<dbReference type="PANTHER" id="PTHR47966:SF65">
    <property type="entry name" value="ASPARTIC-TYPE ENDOPEPTIDASE"/>
    <property type="match status" value="1"/>
</dbReference>
<feature type="compositionally biased region" description="Low complexity" evidence="2">
    <location>
        <begin position="502"/>
        <end position="518"/>
    </location>
</feature>
<feature type="compositionally biased region" description="Low complexity" evidence="2">
    <location>
        <begin position="649"/>
        <end position="666"/>
    </location>
</feature>
<keyword evidence="3" id="KW-0732">Signal</keyword>
<evidence type="ECO:0000256" key="2">
    <source>
        <dbReference type="SAM" id="MobiDB-lite"/>
    </source>
</evidence>
<dbReference type="GO" id="GO:0004190">
    <property type="term" value="F:aspartic-type endopeptidase activity"/>
    <property type="evidence" value="ECO:0007669"/>
    <property type="project" value="InterPro"/>
</dbReference>
<protein>
    <submittedName>
        <fullName evidence="5">Lysosomal aspartic protease</fullName>
        <ecNumber evidence="5">3.4.23.-</ecNumber>
    </submittedName>
</protein>
<dbReference type="HOGENOM" id="CLU_373478_0_0_1"/>
<proteinExistence type="inferred from homology"/>
<keyword evidence="6" id="KW-1185">Reference proteome</keyword>
<feature type="domain" description="Peptidase A1" evidence="4">
    <location>
        <begin position="47"/>
        <end position="368"/>
    </location>
</feature>
<feature type="region of interest" description="Disordered" evidence="2">
    <location>
        <begin position="450"/>
        <end position="518"/>
    </location>
</feature>
<name>K0KDY9_WICCF</name>
<dbReference type="InterPro" id="IPR033121">
    <property type="entry name" value="PEPTIDASE_A1"/>
</dbReference>